<comment type="caution">
    <text evidence="2">The sequence shown here is derived from an EMBL/GenBank/DDBJ whole genome shotgun (WGS) entry which is preliminary data.</text>
</comment>
<keyword evidence="1" id="KW-1133">Transmembrane helix</keyword>
<feature type="transmembrane region" description="Helical" evidence="1">
    <location>
        <begin position="223"/>
        <end position="242"/>
    </location>
</feature>
<dbReference type="Proteomes" id="UP001431449">
    <property type="component" value="Unassembled WGS sequence"/>
</dbReference>
<evidence type="ECO:0000313" key="2">
    <source>
        <dbReference type="EMBL" id="MCK7594090.1"/>
    </source>
</evidence>
<evidence type="ECO:0000313" key="3">
    <source>
        <dbReference type="Proteomes" id="UP001431449"/>
    </source>
</evidence>
<feature type="transmembrane region" description="Helical" evidence="1">
    <location>
        <begin position="63"/>
        <end position="83"/>
    </location>
</feature>
<reference evidence="2" key="1">
    <citation type="submission" date="2022-04" db="EMBL/GenBank/DDBJ databases">
        <title>Lysobacter sp. CAU 1642 isolated from sea sand.</title>
        <authorList>
            <person name="Kim W."/>
        </authorList>
    </citation>
    <scope>NUCLEOTIDE SEQUENCE</scope>
    <source>
        <strain evidence="2">CAU 1642</strain>
    </source>
</reference>
<sequence>MLREMILFSLVFACQILVVSYYLPKLMLSRVRRVMENYPPASYPKLYPQSIERYGIGLSVFAWAHRVVLMLGLLTLAAVLFWVDHASFASDGHISEAWPAAFGMIQFLPWMLLEITGYRQFKLMREANASSPRRAELRPRRLLDAISPWLLLATALMGLGAIAFDFYVHDLDFSLDRDSTQRAIMLVLTNGFMLALSAWLFYGRKLDPHQSAADRWRQSKVQLKSMAFVSMAMSVFFFTRAAGDVTDIAYLDAPLMSLYFLAIALLSLGYSLNRLKPENLDLEVYRSDAVGSQGDALPR</sequence>
<gene>
    <name evidence="2" type="ORF">M0G41_10440</name>
</gene>
<organism evidence="2 3">
    <name type="scientific">Pseudomarimonas salicorniae</name>
    <dbReference type="NCBI Taxonomy" id="2933270"/>
    <lineage>
        <taxon>Bacteria</taxon>
        <taxon>Pseudomonadati</taxon>
        <taxon>Pseudomonadota</taxon>
        <taxon>Gammaproteobacteria</taxon>
        <taxon>Lysobacterales</taxon>
        <taxon>Lysobacteraceae</taxon>
        <taxon>Pseudomarimonas</taxon>
    </lineage>
</organism>
<accession>A0ABT0GJA0</accession>
<keyword evidence="3" id="KW-1185">Reference proteome</keyword>
<feature type="transmembrane region" description="Helical" evidence="1">
    <location>
        <begin position="6"/>
        <end position="23"/>
    </location>
</feature>
<name>A0ABT0GJA0_9GAMM</name>
<protein>
    <submittedName>
        <fullName evidence="2">Uncharacterized protein</fullName>
    </submittedName>
</protein>
<feature type="transmembrane region" description="Helical" evidence="1">
    <location>
        <begin position="248"/>
        <end position="270"/>
    </location>
</feature>
<feature type="transmembrane region" description="Helical" evidence="1">
    <location>
        <begin position="103"/>
        <end position="121"/>
    </location>
</feature>
<feature type="transmembrane region" description="Helical" evidence="1">
    <location>
        <begin position="183"/>
        <end position="202"/>
    </location>
</feature>
<keyword evidence="1" id="KW-0812">Transmembrane</keyword>
<dbReference type="RefSeq" id="WP_248209055.1">
    <property type="nucleotide sequence ID" value="NZ_JALNMH010000008.1"/>
</dbReference>
<dbReference type="EMBL" id="JALNMH010000008">
    <property type="protein sequence ID" value="MCK7594090.1"/>
    <property type="molecule type" value="Genomic_DNA"/>
</dbReference>
<proteinExistence type="predicted"/>
<keyword evidence="1" id="KW-0472">Membrane</keyword>
<evidence type="ECO:0000256" key="1">
    <source>
        <dbReference type="SAM" id="Phobius"/>
    </source>
</evidence>
<feature type="transmembrane region" description="Helical" evidence="1">
    <location>
        <begin position="142"/>
        <end position="163"/>
    </location>
</feature>